<evidence type="ECO:0000313" key="1">
    <source>
        <dbReference type="EMBL" id="AAK74355.1"/>
    </source>
</evidence>
<sequence>MVKHNFDVTDKTGKISSKHCFEITDKTDVV</sequence>
<evidence type="ECO:0008006" key="3">
    <source>
        <dbReference type="Google" id="ProtNLM"/>
    </source>
</evidence>
<dbReference type="AlphaFoldDB" id="A0A0H2UN39"/>
<gene>
    <name evidence="1" type="ordered locus">SP_0174</name>
</gene>
<dbReference type="EnsemblBacteria" id="AAK74355">
    <property type="protein sequence ID" value="AAK74355"/>
    <property type="gene ID" value="SP_0174"/>
</dbReference>
<dbReference type="KEGG" id="spn:SP_0174"/>
<name>A0A0H2UN39_STRPN</name>
<dbReference type="Proteomes" id="UP000000585">
    <property type="component" value="Chromosome"/>
</dbReference>
<evidence type="ECO:0000313" key="2">
    <source>
        <dbReference type="Proteomes" id="UP000000585"/>
    </source>
</evidence>
<protein>
    <recommendedName>
        <fullName evidence="3">Chlorohydrolase</fullName>
    </recommendedName>
</protein>
<proteinExistence type="predicted"/>
<reference evidence="1 2" key="1">
    <citation type="journal article" date="2001" name="Science">
        <title>Complete genome sequence of a virulent isolate of Streptococcus pneumoniae.</title>
        <authorList>
            <person name="Tettelin H."/>
            <person name="Nelson K.E."/>
            <person name="Paulsen I.T."/>
            <person name="Eisen J.A."/>
            <person name="Read T.D."/>
            <person name="Peterson S."/>
            <person name="Heidelberg J."/>
            <person name="DeBoy R.T."/>
            <person name="Haft D.H."/>
            <person name="Dodson R.J."/>
            <person name="Durkin A.S."/>
            <person name="Gwinn M."/>
            <person name="Kolonay J.F."/>
            <person name="Nelson W.C."/>
            <person name="Peterson J.D."/>
            <person name="Umayam L.A."/>
            <person name="White O."/>
            <person name="Salzberg S.L."/>
            <person name="Lewis M.R."/>
            <person name="Radune D."/>
            <person name="Holtzapple E."/>
            <person name="Khouri H."/>
            <person name="Wolf A.M."/>
            <person name="Utterback T.R."/>
            <person name="Hansen C.L."/>
            <person name="McDonald L.A."/>
            <person name="Feldblyum T.V."/>
            <person name="Angiuoli S."/>
            <person name="Dickinson T."/>
            <person name="Hickey E.K."/>
            <person name="Holt I.E."/>
            <person name="Loftus B.J."/>
            <person name="Yang F."/>
            <person name="Smith H.O."/>
            <person name="Venter J.C."/>
            <person name="Dougherty B.A."/>
            <person name="Morrison D.A."/>
            <person name="Hollingshead S.K."/>
            <person name="Fraser C.M."/>
        </authorList>
    </citation>
    <scope>NUCLEOTIDE SEQUENCE [LARGE SCALE GENOMIC DNA]</scope>
    <source>
        <strain evidence="2">ATCC BAA-334 / TIGR4</strain>
    </source>
</reference>
<dbReference type="PaxDb" id="170187-SP_0174"/>
<accession>A0A0H2UN39</accession>
<dbReference type="EMBL" id="AE005672">
    <property type="protein sequence ID" value="AAK74355.1"/>
    <property type="molecule type" value="Genomic_DNA"/>
</dbReference>
<keyword evidence="2" id="KW-1185">Reference proteome</keyword>
<organism evidence="1 2">
    <name type="scientific">Streptococcus pneumoniae serotype 4 (strain ATCC BAA-334 / TIGR4)</name>
    <dbReference type="NCBI Taxonomy" id="170187"/>
    <lineage>
        <taxon>Bacteria</taxon>
        <taxon>Bacillati</taxon>
        <taxon>Bacillota</taxon>
        <taxon>Bacilli</taxon>
        <taxon>Lactobacillales</taxon>
        <taxon>Streptococcaceae</taxon>
        <taxon>Streptococcus</taxon>
    </lineage>
</organism>